<dbReference type="NCBIfam" id="TIGR02336">
    <property type="entry name" value="1,3-beta-galactosyl-N-acetylhexosamine phosphorylase"/>
    <property type="match status" value="1"/>
</dbReference>
<dbReference type="GO" id="GO:0004645">
    <property type="term" value="F:1,4-alpha-oligoglucan phosphorylase activity"/>
    <property type="evidence" value="ECO:0007669"/>
    <property type="project" value="InterPro"/>
</dbReference>
<dbReference type="InterPro" id="IPR035356">
    <property type="entry name" value="LBP_C"/>
</dbReference>
<dbReference type="SUPFAM" id="SSF52317">
    <property type="entry name" value="Class I glutamine amidotransferase-like"/>
    <property type="match status" value="1"/>
</dbReference>
<dbReference type="InterPro" id="IPR035080">
    <property type="entry name" value="Lact_bio_phlase-like_N"/>
</dbReference>
<dbReference type="KEGG" id="ahe:Arch_0013"/>
<dbReference type="AlphaFoldDB" id="D7BLI2"/>
<gene>
    <name evidence="4" type="ordered locus">Arch_0013</name>
</gene>
<dbReference type="InterPro" id="IPR012711">
    <property type="entry name" value="Lacto-N-biose_phosphorylase"/>
</dbReference>
<dbReference type="eggNOG" id="COG5426">
    <property type="taxonomic scope" value="Bacteria"/>
</dbReference>
<dbReference type="CAZy" id="GH112">
    <property type="family name" value="Glycoside Hydrolase Family 112"/>
</dbReference>
<dbReference type="Pfam" id="PF17385">
    <property type="entry name" value="LBP_M"/>
    <property type="match status" value="1"/>
</dbReference>
<feature type="domain" description="Lacto-N-biose phosphorylase central" evidence="2">
    <location>
        <begin position="464"/>
        <end position="685"/>
    </location>
</feature>
<dbReference type="InterPro" id="IPR013783">
    <property type="entry name" value="Ig-like_fold"/>
</dbReference>
<evidence type="ECO:0000259" key="3">
    <source>
        <dbReference type="Pfam" id="PF17386"/>
    </source>
</evidence>
<dbReference type="Gene3D" id="3.40.50.880">
    <property type="match status" value="1"/>
</dbReference>
<dbReference type="SUPFAM" id="SSF51445">
    <property type="entry name" value="(Trans)glycosidases"/>
    <property type="match status" value="1"/>
</dbReference>
<evidence type="ECO:0000313" key="4">
    <source>
        <dbReference type="EMBL" id="ADH91781.1"/>
    </source>
</evidence>
<protein>
    <recommendedName>
        <fullName evidence="6">1,3-beta-galactosyl-N-acetylhexosamine phosphorylase</fullName>
    </recommendedName>
</protein>
<keyword evidence="5" id="KW-1185">Reference proteome</keyword>
<dbReference type="GO" id="GO:0005975">
    <property type="term" value="P:carbohydrate metabolic process"/>
    <property type="evidence" value="ECO:0007669"/>
    <property type="project" value="UniProtKB-ARBA"/>
</dbReference>
<accession>D7BLI2</accession>
<evidence type="ECO:0000259" key="1">
    <source>
        <dbReference type="Pfam" id="PF09508"/>
    </source>
</evidence>
<proteinExistence type="predicted"/>
<dbReference type="InterPro" id="IPR029062">
    <property type="entry name" value="Class_I_gatase-like"/>
</dbReference>
<dbReference type="InterPro" id="IPR035363">
    <property type="entry name" value="LBP_M"/>
</dbReference>
<evidence type="ECO:0008006" key="6">
    <source>
        <dbReference type="Google" id="ProtNLM"/>
    </source>
</evidence>
<dbReference type="InterPro" id="IPR017853">
    <property type="entry name" value="GH"/>
</dbReference>
<dbReference type="STRING" id="644284.Arch_0013"/>
<dbReference type="InterPro" id="IPR013780">
    <property type="entry name" value="Glyco_hydro_b"/>
</dbReference>
<reference evidence="4 5" key="1">
    <citation type="journal article" date="2010" name="Stand. Genomic Sci.">
        <title>Complete genome sequence of Arcanobacterium haemolyticum type strain (11018).</title>
        <authorList>
            <person name="Yasawong M."/>
            <person name="Teshima H."/>
            <person name="Lapidus A."/>
            <person name="Nolan M."/>
            <person name="Lucas S."/>
            <person name="Glavina Del Rio T."/>
            <person name="Tice H."/>
            <person name="Cheng J."/>
            <person name="Bruce D."/>
            <person name="Detter C."/>
            <person name="Tapia R."/>
            <person name="Han C."/>
            <person name="Goodwin L."/>
            <person name="Pitluck S."/>
            <person name="Liolios K."/>
            <person name="Ivanova N."/>
            <person name="Mavromatis K."/>
            <person name="Mikhailova N."/>
            <person name="Pati A."/>
            <person name="Chen A."/>
            <person name="Palaniappan K."/>
            <person name="Land M."/>
            <person name="Hauser L."/>
            <person name="Chang Y."/>
            <person name="Jeffries C."/>
            <person name="Rohde M."/>
            <person name="Sikorski J."/>
            <person name="Pukall R."/>
            <person name="Goker M."/>
            <person name="Woyke T."/>
            <person name="Bristow J."/>
            <person name="Eisen J."/>
            <person name="Markowitz V."/>
            <person name="Hugenholtz P."/>
            <person name="Kyrpides N."/>
            <person name="Klenk H."/>
        </authorList>
    </citation>
    <scope>NUCLEOTIDE SEQUENCE [LARGE SCALE GENOMIC DNA]</scope>
    <source>
        <strain evidence="5">ATCC 9345 / DSM 20595 / CCUG 17215 / LMG 16163 / NBRC 15585 / NCTC 8452 / 11018</strain>
    </source>
</reference>
<dbReference type="Gene3D" id="2.60.40.1180">
    <property type="entry name" value="Golgi alpha-mannosidase II"/>
    <property type="match status" value="1"/>
</dbReference>
<dbReference type="HOGENOM" id="CLU_022367_0_0_11"/>
<feature type="domain" description="Lacto-N-biose phosphorylase-like N-terminal TIM barrel" evidence="1">
    <location>
        <begin position="29"/>
        <end position="461"/>
    </location>
</feature>
<evidence type="ECO:0000259" key="2">
    <source>
        <dbReference type="Pfam" id="PF17385"/>
    </source>
</evidence>
<dbReference type="Proteomes" id="UP000000376">
    <property type="component" value="Chromosome"/>
</dbReference>
<dbReference type="Pfam" id="PF09508">
    <property type="entry name" value="Lact_bio_phlase"/>
    <property type="match status" value="1"/>
</dbReference>
<organism evidence="4 5">
    <name type="scientific">Arcanobacterium haemolyticum (strain ATCC 9345 / DSM 20595 / CCM 5947 / CCUG 17215 / LMG 16163 / NBRC 15585 / NCTC 8452 / 11018)</name>
    <dbReference type="NCBI Taxonomy" id="644284"/>
    <lineage>
        <taxon>Bacteria</taxon>
        <taxon>Bacillati</taxon>
        <taxon>Actinomycetota</taxon>
        <taxon>Actinomycetes</taxon>
        <taxon>Actinomycetales</taxon>
        <taxon>Actinomycetaceae</taxon>
        <taxon>Arcanobacterium</taxon>
    </lineage>
</organism>
<evidence type="ECO:0000313" key="5">
    <source>
        <dbReference type="Proteomes" id="UP000000376"/>
    </source>
</evidence>
<dbReference type="Gene3D" id="2.60.40.10">
    <property type="entry name" value="Immunoglobulins"/>
    <property type="match status" value="1"/>
</dbReference>
<dbReference type="EMBL" id="CP002045">
    <property type="protein sequence ID" value="ADH91781.1"/>
    <property type="molecule type" value="Genomic_DNA"/>
</dbReference>
<name>D7BLI2_ARCHD</name>
<sequence length="743" mass="84280">MHPLSNGFSIFMLRRSFLANFLEEPMSTGRFTLPSESNFAEVSRALAEKWGADAIRNSDGTHLDDDVLSMGKRIYSAYFPTRGHNDFMEERMHTVPMVFLLSERTLAEDITLDVPLMDTYFAEQLQVNRDASPAEFWEVIDRTTGDVVDASEWELDAQSDVVHIHCAKPMHEYTVTFLAYVIWDPVQMYNHITNDWGDKEHEIAFDPRDPEVRDFMFTTLRTWLADNPHVDVVRFTTFFYQFTLIFNNERKEKIVDWTGFQVTVSPGALAEFEAEYGYRLRPEDFVDAGSFGSSFVYPSQRQRDWLDFTSRFVQETMRTMVDLVHDAGKEAMMFLGDQWIGTEPYSENFGTLGMDAIVGSVGDGSTTRMIADIPGVRYHEGRFLPYFFPDSFFEGADPSIEAWDNWRKARRAILRSPLQRMGYGGYLSLAAKFPTFVDAVAKIADEFRDIYDRSGGKKSATHLNVAFVDAWGKRRSWQEFTVAHALPNKYNRSYYGLLESLSGMRVNVTFLSFDDVLAYGIDPSIDVVINAGPAGSAYSGGDIWTNSELVSYLRSWVRSGKGFVGVGEPTAVTHGGRYFQLADVMGIDKEVYRSLNVDKYWPQTTGEHFMNQDIDLDSLDFGDPIINTFPINESVTVLSDRDGEVQLATNNYGSGRGVYLSGLPYSATHARLLERALFFAAGKEDEYSIWSSSNPDCEVAHYPEKRLIAVVNNTEIEQTTTVTLDNATRELTLPGSGIEWIEY</sequence>
<dbReference type="Pfam" id="PF17386">
    <property type="entry name" value="LBP_C"/>
    <property type="match status" value="1"/>
</dbReference>
<feature type="domain" description="Lacto-N-biose phosphorylase C-terminal" evidence="3">
    <location>
        <begin position="690"/>
        <end position="741"/>
    </location>
</feature>
<dbReference type="Gene3D" id="3.20.20.80">
    <property type="entry name" value="Glycosidases"/>
    <property type="match status" value="1"/>
</dbReference>